<organism evidence="12 13">
    <name type="scientific">Zostera marina</name>
    <name type="common">Eelgrass</name>
    <dbReference type="NCBI Taxonomy" id="29655"/>
    <lineage>
        <taxon>Eukaryota</taxon>
        <taxon>Viridiplantae</taxon>
        <taxon>Streptophyta</taxon>
        <taxon>Embryophyta</taxon>
        <taxon>Tracheophyta</taxon>
        <taxon>Spermatophyta</taxon>
        <taxon>Magnoliopsida</taxon>
        <taxon>Liliopsida</taxon>
        <taxon>Zosteraceae</taxon>
        <taxon>Zostera</taxon>
    </lineage>
</organism>
<dbReference type="GO" id="GO:0009298">
    <property type="term" value="P:GDP-mannose biosynthetic process"/>
    <property type="evidence" value="ECO:0000318"/>
    <property type="project" value="GO_Central"/>
</dbReference>
<keyword evidence="6 9" id="KW-0862">Zinc</keyword>
<dbReference type="GO" id="GO:0005829">
    <property type="term" value="C:cytosol"/>
    <property type="evidence" value="ECO:0000318"/>
    <property type="project" value="GO_Central"/>
</dbReference>
<sequence length="430" mass="48299">MGFQRDAIGPRWLQCSVKNYDWGKKGRDSIVARLYEMNSEGGMVLDRSYAEMWMGTHESGPSFIIDDDNHGRMAAIMTLKDWIRENPNVVGKKVIDNWGCDLPFMFKVLSVDKALSIQAHPNKELASVLHKMQPGLYRDGNHKPEMALAITEFKALCGFITLQELKDILISVPEIAELVGRENTNLVLGICDNVKEAKMKGFLRLIFTKFMTANKEIISGLIYKMKRRLTSADKIGMLTEKELLALELEKQYPGDVGVISSFFFNYVKLNPGEALYLGPNEPHAYLSGECIECMATSDNVVRAGLTPKFRDVKTLCSMLTYKQGFPEILKGVPVNNFTSRYTPPFDEFEVDSCLLPCRESVVFPAVPGPSIFVALRGEGDVRFDSSKENNVILEGDVLFVPEKTKIKITCSRSVGGLQLYRAGVNQRFFK</sequence>
<name>A0A0K9NHD8_ZOSMR</name>
<dbReference type="Proteomes" id="UP000036987">
    <property type="component" value="Unassembled WGS sequence"/>
</dbReference>
<dbReference type="CDD" id="cd07011">
    <property type="entry name" value="cupin_PMI_type_I_N"/>
    <property type="match status" value="1"/>
</dbReference>
<feature type="domain" description="Phosphomannose isomerase type I helical insertion" evidence="11">
    <location>
        <begin position="198"/>
        <end position="263"/>
    </location>
</feature>
<evidence type="ECO:0000256" key="2">
    <source>
        <dbReference type="ARBA" id="ARBA00004666"/>
    </source>
</evidence>
<feature type="binding site" evidence="9">
    <location>
        <position position="120"/>
    </location>
    <ligand>
        <name>Zn(2+)</name>
        <dbReference type="ChEBI" id="CHEBI:29105"/>
    </ligand>
</feature>
<feature type="domain" description="Phosphomannose isomerase type I catalytic" evidence="10">
    <location>
        <begin position="13"/>
        <end position="159"/>
    </location>
</feature>
<dbReference type="EC" id="5.3.1.8" evidence="4"/>
<dbReference type="STRING" id="29655.A0A0K9NHD8"/>
<evidence type="ECO:0000256" key="8">
    <source>
        <dbReference type="PIRSR" id="PIRSR001480-1"/>
    </source>
</evidence>
<dbReference type="Gene3D" id="1.10.441.10">
    <property type="entry name" value="Phosphomannose Isomerase, domain 2"/>
    <property type="match status" value="1"/>
</dbReference>
<dbReference type="PROSITE" id="PS00965">
    <property type="entry name" value="PMI_I_1"/>
    <property type="match status" value="1"/>
</dbReference>
<accession>A0A0K9NHD8</accession>
<comment type="caution">
    <text evidence="12">The sequence shown here is derived from an EMBL/GenBank/DDBJ whole genome shotgun (WGS) entry which is preliminary data.</text>
</comment>
<dbReference type="InterPro" id="IPR046458">
    <property type="entry name" value="PMI_typeI_hel"/>
</dbReference>
<feature type="binding site" evidence="9">
    <location>
        <position position="283"/>
    </location>
    <ligand>
        <name>Zn(2+)</name>
        <dbReference type="ChEBI" id="CHEBI:29105"/>
    </ligand>
</feature>
<evidence type="ECO:0000259" key="11">
    <source>
        <dbReference type="Pfam" id="PF20512"/>
    </source>
</evidence>
<evidence type="ECO:0000256" key="4">
    <source>
        <dbReference type="ARBA" id="ARBA00011956"/>
    </source>
</evidence>
<dbReference type="GO" id="GO:0008270">
    <property type="term" value="F:zinc ion binding"/>
    <property type="evidence" value="ECO:0007669"/>
    <property type="project" value="InterPro"/>
</dbReference>
<dbReference type="InterPro" id="IPR046457">
    <property type="entry name" value="PMI_typeI_cat"/>
</dbReference>
<evidence type="ECO:0000256" key="6">
    <source>
        <dbReference type="ARBA" id="ARBA00022833"/>
    </source>
</evidence>
<dbReference type="FunFam" id="2.60.120.10:FF:000044">
    <property type="entry name" value="Mannose-6-phosphate isomerase"/>
    <property type="match status" value="1"/>
</dbReference>
<evidence type="ECO:0000259" key="10">
    <source>
        <dbReference type="Pfam" id="PF20511"/>
    </source>
</evidence>
<evidence type="ECO:0000256" key="3">
    <source>
        <dbReference type="ARBA" id="ARBA00010772"/>
    </source>
</evidence>
<keyword evidence="5 9" id="KW-0479">Metal-binding</keyword>
<comment type="similarity">
    <text evidence="3">Belongs to the mannose-6-phosphate isomerase type 1 family.</text>
</comment>
<comment type="pathway">
    <text evidence="2">Nucleotide-sugar biosynthesis; GDP-alpha-D-mannose biosynthesis; alpha-D-mannose 1-phosphate from D-fructose 6-phosphate: step 1/2.</text>
</comment>
<feature type="binding site" evidence="9">
    <location>
        <position position="118"/>
    </location>
    <ligand>
        <name>Zn(2+)</name>
        <dbReference type="ChEBI" id="CHEBI:29105"/>
    </ligand>
</feature>
<proteinExistence type="inferred from homology"/>
<dbReference type="GO" id="GO:0005975">
    <property type="term" value="P:carbohydrate metabolic process"/>
    <property type="evidence" value="ECO:0007669"/>
    <property type="project" value="InterPro"/>
</dbReference>
<protein>
    <recommendedName>
        <fullName evidence="4">mannose-6-phosphate isomerase</fullName>
        <ecNumber evidence="4">5.3.1.8</ecNumber>
    </recommendedName>
</protein>
<dbReference type="Pfam" id="PF20511">
    <property type="entry name" value="PMI_typeI_cat"/>
    <property type="match status" value="1"/>
</dbReference>
<comment type="cofactor">
    <cofactor evidence="9">
        <name>Zn(2+)</name>
        <dbReference type="ChEBI" id="CHEBI:29105"/>
    </cofactor>
    <text evidence="9">Binds 1 zinc ion per subunit.</text>
</comment>
<evidence type="ECO:0000313" key="12">
    <source>
        <dbReference type="EMBL" id="KMZ56149.1"/>
    </source>
</evidence>
<feature type="active site" evidence="8">
    <location>
        <position position="302"/>
    </location>
</feature>
<dbReference type="InterPro" id="IPR001250">
    <property type="entry name" value="Man6P_Isoase-1"/>
</dbReference>
<evidence type="ECO:0000256" key="9">
    <source>
        <dbReference type="PIRSR" id="PIRSR001480-2"/>
    </source>
</evidence>
<dbReference type="GO" id="GO:0004476">
    <property type="term" value="F:mannose-6-phosphate isomerase activity"/>
    <property type="evidence" value="ECO:0000318"/>
    <property type="project" value="GO_Central"/>
</dbReference>
<evidence type="ECO:0000313" key="13">
    <source>
        <dbReference type="Proteomes" id="UP000036987"/>
    </source>
</evidence>
<dbReference type="UniPathway" id="UPA00126">
    <property type="reaction ID" value="UER00423"/>
</dbReference>
<dbReference type="EMBL" id="LFYR01002227">
    <property type="protein sequence ID" value="KMZ56149.1"/>
    <property type="molecule type" value="Genomic_DNA"/>
</dbReference>
<dbReference type="NCBIfam" id="TIGR00218">
    <property type="entry name" value="manA"/>
    <property type="match status" value="1"/>
</dbReference>
<dbReference type="AlphaFoldDB" id="A0A0K9NHD8"/>
<dbReference type="InterPro" id="IPR016305">
    <property type="entry name" value="Mannose-6-P_Isomerase"/>
</dbReference>
<feature type="binding site" evidence="9">
    <location>
        <position position="145"/>
    </location>
    <ligand>
        <name>Zn(2+)</name>
        <dbReference type="ChEBI" id="CHEBI:29105"/>
    </ligand>
</feature>
<dbReference type="OMA" id="EFAACIS"/>
<reference evidence="13" key="1">
    <citation type="journal article" date="2016" name="Nature">
        <title>The genome of the seagrass Zostera marina reveals angiosperm adaptation to the sea.</title>
        <authorList>
            <person name="Olsen J.L."/>
            <person name="Rouze P."/>
            <person name="Verhelst B."/>
            <person name="Lin Y.-C."/>
            <person name="Bayer T."/>
            <person name="Collen J."/>
            <person name="Dattolo E."/>
            <person name="De Paoli E."/>
            <person name="Dittami S."/>
            <person name="Maumus F."/>
            <person name="Michel G."/>
            <person name="Kersting A."/>
            <person name="Lauritano C."/>
            <person name="Lohaus R."/>
            <person name="Toepel M."/>
            <person name="Tonon T."/>
            <person name="Vanneste K."/>
            <person name="Amirebrahimi M."/>
            <person name="Brakel J."/>
            <person name="Bostroem C."/>
            <person name="Chovatia M."/>
            <person name="Grimwood J."/>
            <person name="Jenkins J.W."/>
            <person name="Jueterbock A."/>
            <person name="Mraz A."/>
            <person name="Stam W.T."/>
            <person name="Tice H."/>
            <person name="Bornberg-Bauer E."/>
            <person name="Green P.J."/>
            <person name="Pearson G.A."/>
            <person name="Procaccini G."/>
            <person name="Duarte C.M."/>
            <person name="Schmutz J."/>
            <person name="Reusch T.B.H."/>
            <person name="Van de Peer Y."/>
        </authorList>
    </citation>
    <scope>NUCLEOTIDE SEQUENCE [LARGE SCALE GENOMIC DNA]</scope>
    <source>
        <strain evidence="13">cv. Finnish</strain>
    </source>
</reference>
<dbReference type="PANTHER" id="PTHR10309">
    <property type="entry name" value="MANNOSE-6-PHOSPHATE ISOMERASE"/>
    <property type="match status" value="1"/>
</dbReference>
<evidence type="ECO:0000256" key="5">
    <source>
        <dbReference type="ARBA" id="ARBA00022723"/>
    </source>
</evidence>
<dbReference type="PROSITE" id="PS00966">
    <property type="entry name" value="PMI_I_2"/>
    <property type="match status" value="1"/>
</dbReference>
<comment type="catalytic activity">
    <reaction evidence="1">
        <text>D-mannose 6-phosphate = D-fructose 6-phosphate</text>
        <dbReference type="Rhea" id="RHEA:12356"/>
        <dbReference type="ChEBI" id="CHEBI:58735"/>
        <dbReference type="ChEBI" id="CHEBI:61527"/>
        <dbReference type="EC" id="5.3.1.8"/>
    </reaction>
</comment>
<dbReference type="Gene3D" id="2.60.120.10">
    <property type="entry name" value="Jelly Rolls"/>
    <property type="match status" value="2"/>
</dbReference>
<dbReference type="InterPro" id="IPR014710">
    <property type="entry name" value="RmlC-like_jellyroll"/>
</dbReference>
<gene>
    <name evidence="12" type="ORF">ZOSMA_99G00800</name>
</gene>
<dbReference type="Pfam" id="PF20512">
    <property type="entry name" value="PMI_typeI_hel"/>
    <property type="match status" value="1"/>
</dbReference>
<dbReference type="PIRSF" id="PIRSF001480">
    <property type="entry name" value="Mannose-6-phosphate_isomerase"/>
    <property type="match status" value="1"/>
</dbReference>
<dbReference type="SUPFAM" id="SSF51182">
    <property type="entry name" value="RmlC-like cupins"/>
    <property type="match status" value="1"/>
</dbReference>
<evidence type="ECO:0000256" key="7">
    <source>
        <dbReference type="ARBA" id="ARBA00023235"/>
    </source>
</evidence>
<dbReference type="PRINTS" id="PR00714">
    <property type="entry name" value="MAN6PISMRASE"/>
</dbReference>
<dbReference type="PANTHER" id="PTHR10309:SF0">
    <property type="entry name" value="MANNOSE-6-PHOSPHATE ISOMERASE"/>
    <property type="match status" value="1"/>
</dbReference>
<dbReference type="OrthoDB" id="6605218at2759"/>
<dbReference type="InterPro" id="IPR011051">
    <property type="entry name" value="RmlC_Cupin_sf"/>
</dbReference>
<keyword evidence="13" id="KW-1185">Reference proteome</keyword>
<dbReference type="InterPro" id="IPR018050">
    <property type="entry name" value="Pmannose_isomerase-type1_CS"/>
</dbReference>
<keyword evidence="7 12" id="KW-0413">Isomerase</keyword>
<evidence type="ECO:0000256" key="1">
    <source>
        <dbReference type="ARBA" id="ARBA00000757"/>
    </source>
</evidence>